<dbReference type="InterPro" id="IPR036305">
    <property type="entry name" value="RGS_sf"/>
</dbReference>
<name>X6MFY9_RETFI</name>
<dbReference type="SMART" id="SM00315">
    <property type="entry name" value="RGS"/>
    <property type="match status" value="1"/>
</dbReference>
<dbReference type="Gene3D" id="1.10.167.10">
    <property type="entry name" value="Regulator of G-protein Signalling 4, domain 2"/>
    <property type="match status" value="1"/>
</dbReference>
<evidence type="ECO:0000313" key="2">
    <source>
        <dbReference type="EMBL" id="ETO11945.1"/>
    </source>
</evidence>
<proteinExistence type="predicted"/>
<evidence type="ECO:0000313" key="3">
    <source>
        <dbReference type="Proteomes" id="UP000023152"/>
    </source>
</evidence>
<dbReference type="PROSITE" id="PS50132">
    <property type="entry name" value="RGS"/>
    <property type="match status" value="1"/>
</dbReference>
<comment type="caution">
    <text evidence="2">The sequence shown here is derived from an EMBL/GenBank/DDBJ whole genome shotgun (WGS) entry which is preliminary data.</text>
</comment>
<dbReference type="Pfam" id="PF00615">
    <property type="entry name" value="RGS"/>
    <property type="match status" value="1"/>
</dbReference>
<keyword evidence="3" id="KW-1185">Reference proteome</keyword>
<dbReference type="AlphaFoldDB" id="X6MFY9"/>
<gene>
    <name evidence="2" type="ORF">RFI_25431</name>
</gene>
<dbReference type="Proteomes" id="UP000023152">
    <property type="component" value="Unassembled WGS sequence"/>
</dbReference>
<reference evidence="2 3" key="1">
    <citation type="journal article" date="2013" name="Curr. Biol.">
        <title>The Genome of the Foraminiferan Reticulomyxa filosa.</title>
        <authorList>
            <person name="Glockner G."/>
            <person name="Hulsmann N."/>
            <person name="Schleicher M."/>
            <person name="Noegel A.A."/>
            <person name="Eichinger L."/>
            <person name="Gallinger C."/>
            <person name="Pawlowski J."/>
            <person name="Sierra R."/>
            <person name="Euteneuer U."/>
            <person name="Pillet L."/>
            <person name="Moustafa A."/>
            <person name="Platzer M."/>
            <person name="Groth M."/>
            <person name="Szafranski K."/>
            <person name="Schliwa M."/>
        </authorList>
    </citation>
    <scope>NUCLEOTIDE SEQUENCE [LARGE SCALE GENOMIC DNA]</scope>
</reference>
<dbReference type="InterPro" id="IPR044926">
    <property type="entry name" value="RGS_subdomain_2"/>
</dbReference>
<dbReference type="PANTHER" id="PTHR10845:SF192">
    <property type="entry name" value="DOUBLE HIT, ISOFORM B"/>
    <property type="match status" value="1"/>
</dbReference>
<dbReference type="SUPFAM" id="SSF48097">
    <property type="entry name" value="Regulator of G-protein signaling, RGS"/>
    <property type="match status" value="1"/>
</dbReference>
<sequence length="266" mass="30416">FFKKKKNQFFFKKKNKSGIKNGNNESNYLDDSISVGVIFVYIRSSGSSKSSSDGDNDLKACKKCWSNPTEVSNPSLSRSKETDERLTATELSYQLTLEEVISKRNGFELFASHLVKELSLENILFLMEYMQLKHFVTIHLQSYVTDMGYQVPICPTLVKKYLSPHLVQASLPTSTSWAICLDMFRYLYTQYIVSTSMALLNLSYNSSNTITRQMTELKHNSTIHALQPLIIAFDIAAKDVMGLLKIDPFCRFQLSPECIRYCEELI</sequence>
<dbReference type="InterPro" id="IPR016137">
    <property type="entry name" value="RGS"/>
</dbReference>
<dbReference type="PANTHER" id="PTHR10845">
    <property type="entry name" value="REGULATOR OF G PROTEIN SIGNALING"/>
    <property type="match status" value="1"/>
</dbReference>
<evidence type="ECO:0000259" key="1">
    <source>
        <dbReference type="PROSITE" id="PS50132"/>
    </source>
</evidence>
<feature type="domain" description="RGS" evidence="1">
    <location>
        <begin position="96"/>
        <end position="262"/>
    </location>
</feature>
<accession>X6MFY9</accession>
<organism evidence="2 3">
    <name type="scientific">Reticulomyxa filosa</name>
    <dbReference type="NCBI Taxonomy" id="46433"/>
    <lineage>
        <taxon>Eukaryota</taxon>
        <taxon>Sar</taxon>
        <taxon>Rhizaria</taxon>
        <taxon>Retaria</taxon>
        <taxon>Foraminifera</taxon>
        <taxon>Monothalamids</taxon>
        <taxon>Reticulomyxidae</taxon>
        <taxon>Reticulomyxa</taxon>
    </lineage>
</organism>
<feature type="non-terminal residue" evidence="2">
    <location>
        <position position="1"/>
    </location>
</feature>
<dbReference type="EMBL" id="ASPP01021867">
    <property type="protein sequence ID" value="ETO11945.1"/>
    <property type="molecule type" value="Genomic_DNA"/>
</dbReference>
<protein>
    <recommendedName>
        <fullName evidence="1">RGS domain-containing protein</fullName>
    </recommendedName>
</protein>